<proteinExistence type="predicted"/>
<dbReference type="EMBL" id="RJTH01000001">
    <property type="protein sequence ID" value="RUM27368.1"/>
    <property type="molecule type" value="Genomic_DNA"/>
</dbReference>
<evidence type="ECO:0000313" key="1">
    <source>
        <dbReference type="EMBL" id="RUM27368.1"/>
    </source>
</evidence>
<evidence type="ECO:0000313" key="2">
    <source>
        <dbReference type="Proteomes" id="UP000278823"/>
    </source>
</evidence>
<organism evidence="1 2">
    <name type="scientific">Rhizobium vallis</name>
    <dbReference type="NCBI Taxonomy" id="634290"/>
    <lineage>
        <taxon>Bacteria</taxon>
        <taxon>Pseudomonadati</taxon>
        <taxon>Pseudomonadota</taxon>
        <taxon>Alphaproteobacteria</taxon>
        <taxon>Hyphomicrobiales</taxon>
        <taxon>Rhizobiaceae</taxon>
        <taxon>Rhizobium/Agrobacterium group</taxon>
        <taxon>Rhizobium</taxon>
    </lineage>
</organism>
<keyword evidence="2" id="KW-1185">Reference proteome</keyword>
<sequence>MHSSVIFFATLLLLPRAHVEHGHFLASNDIRNWDLETLFAVTGNYRQHHRDRRGKRASWARGDHWQCLASRSLELFPGDRSVLRFRFVLVAKGIGRVSADGATRLVPQPQHKTKRRKS</sequence>
<accession>A0A432PS95</accession>
<protein>
    <submittedName>
        <fullName evidence="1">Uncharacterized protein</fullName>
    </submittedName>
</protein>
<dbReference type="AlphaFoldDB" id="A0A432PS95"/>
<reference evidence="2" key="1">
    <citation type="submission" date="2018-11" db="EMBL/GenBank/DDBJ databases">
        <title>Rhizobium chutanense sp. nov., isolated from root nodules of Phaseolus vulgaris in China.</title>
        <authorList>
            <person name="Huo Y."/>
        </authorList>
    </citation>
    <scope>NUCLEOTIDE SEQUENCE [LARGE SCALE GENOMIC DNA]</scope>
    <source>
        <strain evidence="2">CCBAU 65647</strain>
    </source>
</reference>
<comment type="caution">
    <text evidence="1">The sequence shown here is derived from an EMBL/GenBank/DDBJ whole genome shotgun (WGS) entry which is preliminary data.</text>
</comment>
<gene>
    <name evidence="1" type="ORF">EFQ99_04055</name>
</gene>
<dbReference type="Proteomes" id="UP000278823">
    <property type="component" value="Unassembled WGS sequence"/>
</dbReference>
<name>A0A432PS95_9HYPH</name>